<organism evidence="2">
    <name type="scientific">bioreactor metagenome</name>
    <dbReference type="NCBI Taxonomy" id="1076179"/>
    <lineage>
        <taxon>unclassified sequences</taxon>
        <taxon>metagenomes</taxon>
        <taxon>ecological metagenomes</taxon>
    </lineage>
</organism>
<dbReference type="EMBL" id="VSSQ01047107">
    <property type="protein sequence ID" value="MPN01090.1"/>
    <property type="molecule type" value="Genomic_DNA"/>
</dbReference>
<evidence type="ECO:0000313" key="2">
    <source>
        <dbReference type="EMBL" id="MPN01090.1"/>
    </source>
</evidence>
<comment type="caution">
    <text evidence="2">The sequence shown here is derived from an EMBL/GenBank/DDBJ whole genome shotgun (WGS) entry which is preliminary data.</text>
</comment>
<protein>
    <submittedName>
        <fullName evidence="2">Uncharacterized protein</fullName>
    </submittedName>
</protein>
<reference evidence="2" key="1">
    <citation type="submission" date="2019-08" db="EMBL/GenBank/DDBJ databases">
        <authorList>
            <person name="Kucharzyk K."/>
            <person name="Murdoch R.W."/>
            <person name="Higgins S."/>
            <person name="Loffler F."/>
        </authorList>
    </citation>
    <scope>NUCLEOTIDE SEQUENCE</scope>
</reference>
<proteinExistence type="predicted"/>
<dbReference type="AlphaFoldDB" id="A0A645EID9"/>
<keyword evidence="1" id="KW-0812">Transmembrane</keyword>
<feature type="transmembrane region" description="Helical" evidence="1">
    <location>
        <begin position="55"/>
        <end position="78"/>
    </location>
</feature>
<evidence type="ECO:0000256" key="1">
    <source>
        <dbReference type="SAM" id="Phobius"/>
    </source>
</evidence>
<gene>
    <name evidence="2" type="ORF">SDC9_148293</name>
</gene>
<sequence>MITISVISFRYPFYGFAAIFVHEFGRLTMTLLLHTQIQSVTTAGAFSTTIVDHSSVLAIMLIAFAGPLANFIVCSTSGGISFERTPHIIDPRSKLHNPFAIINLRLAVFSCLFNIGQFYL</sequence>
<keyword evidence="1" id="KW-0472">Membrane</keyword>
<name>A0A645EID9_9ZZZZ</name>
<accession>A0A645EID9</accession>
<keyword evidence="1" id="KW-1133">Transmembrane helix</keyword>
<feature type="transmembrane region" description="Helical" evidence="1">
    <location>
        <begin position="12"/>
        <end position="35"/>
    </location>
</feature>